<evidence type="ECO:0000256" key="1">
    <source>
        <dbReference type="ARBA" id="ARBA00000815"/>
    </source>
</evidence>
<comment type="function">
    <text evidence="7">Nucleotidase that shows phosphatase activity on nucleoside 5'-monophosphates.</text>
</comment>
<name>A0ABV7J704_9GAMM</name>
<comment type="cofactor">
    <cofactor evidence="7">
        <name>a divalent metal cation</name>
        <dbReference type="ChEBI" id="CHEBI:60240"/>
    </cofactor>
    <text evidence="7">Binds 1 divalent metal cation per subunit.</text>
</comment>
<dbReference type="RefSeq" id="WP_077412200.1">
    <property type="nucleotide sequence ID" value="NZ_JBHRTS010000003.1"/>
</dbReference>
<dbReference type="InterPro" id="IPR036523">
    <property type="entry name" value="SurE-like_sf"/>
</dbReference>
<dbReference type="InterPro" id="IPR030048">
    <property type="entry name" value="SurE"/>
</dbReference>
<dbReference type="NCBIfam" id="NF001490">
    <property type="entry name" value="PRK00346.1-4"/>
    <property type="match status" value="1"/>
</dbReference>
<feature type="binding site" evidence="7">
    <location>
        <position position="91"/>
    </location>
    <ligand>
        <name>a divalent metal cation</name>
        <dbReference type="ChEBI" id="CHEBI:60240"/>
    </ligand>
</feature>
<dbReference type="PANTHER" id="PTHR30457:SF12">
    <property type="entry name" value="5'_3'-NUCLEOTIDASE SURE"/>
    <property type="match status" value="1"/>
</dbReference>
<feature type="binding site" evidence="7">
    <location>
        <position position="8"/>
    </location>
    <ligand>
        <name>a divalent metal cation</name>
        <dbReference type="ChEBI" id="CHEBI:60240"/>
    </ligand>
</feature>
<keyword evidence="4 7" id="KW-0479">Metal-binding</keyword>
<keyword evidence="5 7" id="KW-0547">Nucleotide-binding</keyword>
<evidence type="ECO:0000256" key="4">
    <source>
        <dbReference type="ARBA" id="ARBA00022723"/>
    </source>
</evidence>
<dbReference type="Proteomes" id="UP001595533">
    <property type="component" value="Unassembled WGS sequence"/>
</dbReference>
<dbReference type="PANTHER" id="PTHR30457">
    <property type="entry name" value="5'-NUCLEOTIDASE SURE"/>
    <property type="match status" value="1"/>
</dbReference>
<feature type="domain" description="Survival protein SurE-like phosphatase/nucleotidase" evidence="8">
    <location>
        <begin position="4"/>
        <end position="189"/>
    </location>
</feature>
<dbReference type="NCBIfam" id="TIGR00087">
    <property type="entry name" value="surE"/>
    <property type="match status" value="1"/>
</dbReference>
<dbReference type="HAMAP" id="MF_00060">
    <property type="entry name" value="SurE"/>
    <property type="match status" value="1"/>
</dbReference>
<dbReference type="NCBIfam" id="NF001489">
    <property type="entry name" value="PRK00346.1-3"/>
    <property type="match status" value="1"/>
</dbReference>
<sequence length="254" mass="27848">MKFLVSNDDGVNAKGIKILADMLKELGEVVVFAPNRDRSGASNSLTLDRPIRVEKVTDDVFSVYGTPTDCVHLAVTGVLDEEPDMVISGINNAANLGDDVLYSGTVAAAIEGRYLGLPAIAVSIVLDSVKENRRPRDFHTVTHFLKKIIQHVIYHPLPTDTILNVNVPNLPIEEIKGVKITRLGYRHKAENAIPIRDPRGFKMYWIGPAGPEADAGEGTDFHAVKNGYVSISPLQTDMTKHGFIDDLDQWASHL</sequence>
<accession>A0ABV7J704</accession>
<proteinExistence type="inferred from homology"/>
<keyword evidence="10" id="KW-1185">Reference proteome</keyword>
<dbReference type="SUPFAM" id="SSF64167">
    <property type="entry name" value="SurE-like"/>
    <property type="match status" value="1"/>
</dbReference>
<dbReference type="InterPro" id="IPR002828">
    <property type="entry name" value="SurE-like_Pase/nucleotidase"/>
</dbReference>
<comment type="subcellular location">
    <subcellularLocation>
        <location evidence="7">Cytoplasm</location>
    </subcellularLocation>
</comment>
<gene>
    <name evidence="7 9" type="primary">surE</name>
    <name evidence="9" type="ORF">ACFODZ_06695</name>
</gene>
<reference evidence="10" key="1">
    <citation type="journal article" date="2019" name="Int. J. Syst. Evol. Microbiol.">
        <title>The Global Catalogue of Microorganisms (GCM) 10K type strain sequencing project: providing services to taxonomists for standard genome sequencing and annotation.</title>
        <authorList>
            <consortium name="The Broad Institute Genomics Platform"/>
            <consortium name="The Broad Institute Genome Sequencing Center for Infectious Disease"/>
            <person name="Wu L."/>
            <person name="Ma J."/>
        </authorList>
    </citation>
    <scope>NUCLEOTIDE SEQUENCE [LARGE SCALE GENOMIC DNA]</scope>
    <source>
        <strain evidence="10">KCTC 42953</strain>
    </source>
</reference>
<feature type="binding site" evidence="7">
    <location>
        <position position="9"/>
    </location>
    <ligand>
        <name>a divalent metal cation</name>
        <dbReference type="ChEBI" id="CHEBI:60240"/>
    </ligand>
</feature>
<evidence type="ECO:0000259" key="8">
    <source>
        <dbReference type="Pfam" id="PF01975"/>
    </source>
</evidence>
<protein>
    <recommendedName>
        <fullName evidence="7">5'-nucleotidase SurE</fullName>
        <ecNumber evidence="7">3.1.3.5</ecNumber>
    </recommendedName>
    <alternativeName>
        <fullName evidence="7">Nucleoside 5'-monophosphate phosphohydrolase</fullName>
    </alternativeName>
</protein>
<dbReference type="EMBL" id="JBHRTS010000003">
    <property type="protein sequence ID" value="MFC3193923.1"/>
    <property type="molecule type" value="Genomic_DNA"/>
</dbReference>
<comment type="caution">
    <text evidence="9">The sequence shown here is derived from an EMBL/GenBank/DDBJ whole genome shotgun (WGS) entry which is preliminary data.</text>
</comment>
<keyword evidence="6 7" id="KW-0378">Hydrolase</keyword>
<organism evidence="9 10">
    <name type="scientific">Marinicella sediminis</name>
    <dbReference type="NCBI Taxonomy" id="1792834"/>
    <lineage>
        <taxon>Bacteria</taxon>
        <taxon>Pseudomonadati</taxon>
        <taxon>Pseudomonadota</taxon>
        <taxon>Gammaproteobacteria</taxon>
        <taxon>Lysobacterales</taxon>
        <taxon>Marinicellaceae</taxon>
        <taxon>Marinicella</taxon>
    </lineage>
</organism>
<dbReference type="Pfam" id="PF01975">
    <property type="entry name" value="SurE"/>
    <property type="match status" value="1"/>
</dbReference>
<evidence type="ECO:0000256" key="3">
    <source>
        <dbReference type="ARBA" id="ARBA00022490"/>
    </source>
</evidence>
<evidence type="ECO:0000256" key="5">
    <source>
        <dbReference type="ARBA" id="ARBA00022741"/>
    </source>
</evidence>
<dbReference type="Gene3D" id="3.40.1210.10">
    <property type="entry name" value="Survival protein SurE-like phosphatase/nucleotidase"/>
    <property type="match status" value="1"/>
</dbReference>
<dbReference type="EC" id="3.1.3.5" evidence="7"/>
<comment type="similarity">
    <text evidence="2 7">Belongs to the SurE nucleotidase family.</text>
</comment>
<evidence type="ECO:0000256" key="7">
    <source>
        <dbReference type="HAMAP-Rule" id="MF_00060"/>
    </source>
</evidence>
<evidence type="ECO:0000313" key="10">
    <source>
        <dbReference type="Proteomes" id="UP001595533"/>
    </source>
</evidence>
<dbReference type="GO" id="GO:0008254">
    <property type="term" value="F:3'-nucleotidase activity"/>
    <property type="evidence" value="ECO:0007669"/>
    <property type="project" value="UniProtKB-EC"/>
</dbReference>
<evidence type="ECO:0000256" key="6">
    <source>
        <dbReference type="ARBA" id="ARBA00022801"/>
    </source>
</evidence>
<feature type="binding site" evidence="7">
    <location>
        <position position="39"/>
    </location>
    <ligand>
        <name>a divalent metal cation</name>
        <dbReference type="ChEBI" id="CHEBI:60240"/>
    </ligand>
</feature>
<evidence type="ECO:0000313" key="9">
    <source>
        <dbReference type="EMBL" id="MFC3193923.1"/>
    </source>
</evidence>
<keyword evidence="3 7" id="KW-0963">Cytoplasm</keyword>
<comment type="catalytic activity">
    <reaction evidence="1 7">
        <text>a ribonucleoside 5'-phosphate + H2O = a ribonucleoside + phosphate</text>
        <dbReference type="Rhea" id="RHEA:12484"/>
        <dbReference type="ChEBI" id="CHEBI:15377"/>
        <dbReference type="ChEBI" id="CHEBI:18254"/>
        <dbReference type="ChEBI" id="CHEBI:43474"/>
        <dbReference type="ChEBI" id="CHEBI:58043"/>
        <dbReference type="EC" id="3.1.3.5"/>
    </reaction>
</comment>
<evidence type="ECO:0000256" key="2">
    <source>
        <dbReference type="ARBA" id="ARBA00011062"/>
    </source>
</evidence>